<keyword evidence="2" id="KW-0813">Transport</keyword>
<dbReference type="PROSITE" id="PS50893">
    <property type="entry name" value="ABC_TRANSPORTER_2"/>
    <property type="match status" value="2"/>
</dbReference>
<dbReference type="EMBL" id="JAPJZH010000006">
    <property type="protein sequence ID" value="MDA4845876.1"/>
    <property type="molecule type" value="Genomic_DNA"/>
</dbReference>
<evidence type="ECO:0000256" key="3">
    <source>
        <dbReference type="ARBA" id="ARBA00022475"/>
    </source>
</evidence>
<feature type="domain" description="ABC transporter" evidence="10">
    <location>
        <begin position="239"/>
        <end position="494"/>
    </location>
</feature>
<accession>A0ABT4VMH4</accession>
<dbReference type="CDD" id="cd03215">
    <property type="entry name" value="ABC_Carb_Monos_II"/>
    <property type="match status" value="1"/>
</dbReference>
<evidence type="ECO:0000256" key="7">
    <source>
        <dbReference type="ARBA" id="ARBA00022840"/>
    </source>
</evidence>
<protein>
    <submittedName>
        <fullName evidence="11">Sugar ABC transporter ATP-binding protein</fullName>
    </submittedName>
</protein>
<dbReference type="Pfam" id="PF00005">
    <property type="entry name" value="ABC_tran"/>
    <property type="match status" value="2"/>
</dbReference>
<evidence type="ECO:0000256" key="2">
    <source>
        <dbReference type="ARBA" id="ARBA00022448"/>
    </source>
</evidence>
<proteinExistence type="inferred from homology"/>
<evidence type="ECO:0000259" key="10">
    <source>
        <dbReference type="PROSITE" id="PS50893"/>
    </source>
</evidence>
<dbReference type="GO" id="GO:0005524">
    <property type="term" value="F:ATP binding"/>
    <property type="evidence" value="ECO:0007669"/>
    <property type="project" value="UniProtKB-KW"/>
</dbReference>
<dbReference type="CDD" id="cd03216">
    <property type="entry name" value="ABC_Carb_Monos_I"/>
    <property type="match status" value="1"/>
</dbReference>
<comment type="similarity">
    <text evidence="1">Belongs to the ABC transporter superfamily.</text>
</comment>
<evidence type="ECO:0000256" key="9">
    <source>
        <dbReference type="ARBA" id="ARBA00023136"/>
    </source>
</evidence>
<gene>
    <name evidence="11" type="ORF">OOZ53_10985</name>
</gene>
<comment type="caution">
    <text evidence="11">The sequence shown here is derived from an EMBL/GenBank/DDBJ whole genome shotgun (WGS) entry which is preliminary data.</text>
</comment>
<evidence type="ECO:0000313" key="11">
    <source>
        <dbReference type="EMBL" id="MDA4845876.1"/>
    </source>
</evidence>
<dbReference type="PANTHER" id="PTHR43790:SF3">
    <property type="entry name" value="D-ALLOSE IMPORT ATP-BINDING PROTEIN ALSA-RELATED"/>
    <property type="match status" value="1"/>
</dbReference>
<keyword evidence="6" id="KW-0547">Nucleotide-binding</keyword>
<dbReference type="InterPro" id="IPR003439">
    <property type="entry name" value="ABC_transporter-like_ATP-bd"/>
</dbReference>
<dbReference type="InterPro" id="IPR027417">
    <property type="entry name" value="P-loop_NTPase"/>
</dbReference>
<dbReference type="SUPFAM" id="SSF52540">
    <property type="entry name" value="P-loop containing nucleoside triphosphate hydrolases"/>
    <property type="match status" value="2"/>
</dbReference>
<keyword evidence="7 11" id="KW-0067">ATP-binding</keyword>
<evidence type="ECO:0000256" key="1">
    <source>
        <dbReference type="ARBA" id="ARBA00005417"/>
    </source>
</evidence>
<dbReference type="InterPro" id="IPR017871">
    <property type="entry name" value="ABC_transporter-like_CS"/>
</dbReference>
<keyword evidence="5" id="KW-0677">Repeat</keyword>
<keyword evidence="8" id="KW-1278">Translocase</keyword>
<keyword evidence="4" id="KW-0762">Sugar transport</keyword>
<reference evidence="11" key="1">
    <citation type="submission" date="2022-11" db="EMBL/GenBank/DDBJ databases">
        <title>Hoeflea poritis sp. nov., isolated from scleractinian coral Porites lutea.</title>
        <authorList>
            <person name="Zhang G."/>
            <person name="Wei Q."/>
            <person name="Cai L."/>
        </authorList>
    </citation>
    <scope>NUCLEOTIDE SEQUENCE</scope>
    <source>
        <strain evidence="11">E7-10</strain>
    </source>
</reference>
<feature type="domain" description="ABC transporter" evidence="10">
    <location>
        <begin position="3"/>
        <end position="238"/>
    </location>
</feature>
<evidence type="ECO:0000313" key="12">
    <source>
        <dbReference type="Proteomes" id="UP001148313"/>
    </source>
</evidence>
<dbReference type="RefSeq" id="WP_271089575.1">
    <property type="nucleotide sequence ID" value="NZ_JAPJZH010000006.1"/>
</dbReference>
<evidence type="ECO:0000256" key="4">
    <source>
        <dbReference type="ARBA" id="ARBA00022597"/>
    </source>
</evidence>
<dbReference type="Gene3D" id="3.40.50.300">
    <property type="entry name" value="P-loop containing nucleotide triphosphate hydrolases"/>
    <property type="match status" value="2"/>
</dbReference>
<dbReference type="PANTHER" id="PTHR43790">
    <property type="entry name" value="CARBOHYDRATE TRANSPORT ATP-BINDING PROTEIN MG119-RELATED"/>
    <property type="match status" value="1"/>
</dbReference>
<evidence type="ECO:0000256" key="8">
    <source>
        <dbReference type="ARBA" id="ARBA00022967"/>
    </source>
</evidence>
<dbReference type="InterPro" id="IPR003593">
    <property type="entry name" value="AAA+_ATPase"/>
</dbReference>
<dbReference type="SMART" id="SM00382">
    <property type="entry name" value="AAA"/>
    <property type="match status" value="2"/>
</dbReference>
<dbReference type="Proteomes" id="UP001148313">
    <property type="component" value="Unassembled WGS sequence"/>
</dbReference>
<keyword evidence="12" id="KW-1185">Reference proteome</keyword>
<evidence type="ECO:0000256" key="6">
    <source>
        <dbReference type="ARBA" id="ARBA00022741"/>
    </source>
</evidence>
<keyword evidence="3" id="KW-1003">Cell membrane</keyword>
<sequence length="502" mass="54399">MLLEVRGVSKFYPGVKALKGVDFNIDAGEVVAVVGENGAGKSTLMKIIAGAIQPNQGELLVDNEPVSFSGPLEAQSRGICTIYQELMIVPELSVVENVFLGHLKERRGFLNWPVMRKEAQAILDRLGLTASLDAKAGDLSVAEQQLIEIAKSLSRKSRLLIMDEPTASLSKEEVANLFELVRSLKADGIAVVLITHHLHEIFEICDRLIVLRDGEYVGASNIKDIDEAGLVEMMLGHKVETEDDSRHRAAIGDEIVLHAKDLTRSPYLDNINLTLRRGEVLGIAGLMGAGRTELVRAIYGADLLDSGELSINGKLTYVGSPRAALDHGLGLAPEDRKIQGLVLSMSIGQNTTLPSLASHGGTLGINLAKENRAAEELCKRLFVKYADINHAVGTLSGGNQQKVVLAKLLGAGTDIYLLDEPTRGIDIGAKEAIFDLIWDLTAQGNSVIIISSVIEELIRVCDRIMCLHLGRVTQTYDRGDFDLSRIMLNAMGKTSEDIEAVQ</sequence>
<keyword evidence="9" id="KW-0472">Membrane</keyword>
<name>A0ABT4VMH4_9HYPH</name>
<organism evidence="11 12">
    <name type="scientific">Hoeflea poritis</name>
    <dbReference type="NCBI Taxonomy" id="2993659"/>
    <lineage>
        <taxon>Bacteria</taxon>
        <taxon>Pseudomonadati</taxon>
        <taxon>Pseudomonadota</taxon>
        <taxon>Alphaproteobacteria</taxon>
        <taxon>Hyphomicrobiales</taxon>
        <taxon>Rhizobiaceae</taxon>
        <taxon>Hoeflea</taxon>
    </lineage>
</organism>
<dbReference type="InterPro" id="IPR050107">
    <property type="entry name" value="ABC_carbohydrate_import_ATPase"/>
</dbReference>
<dbReference type="PROSITE" id="PS00211">
    <property type="entry name" value="ABC_TRANSPORTER_1"/>
    <property type="match status" value="1"/>
</dbReference>
<evidence type="ECO:0000256" key="5">
    <source>
        <dbReference type="ARBA" id="ARBA00022737"/>
    </source>
</evidence>